<dbReference type="Gene3D" id="1.25.40.10">
    <property type="entry name" value="Tetratricopeptide repeat domain"/>
    <property type="match status" value="1"/>
</dbReference>
<dbReference type="EMBL" id="FZOB01000008">
    <property type="protein sequence ID" value="SNR81889.1"/>
    <property type="molecule type" value="Genomic_DNA"/>
</dbReference>
<keyword evidence="2 3" id="KW-0802">TPR repeat</keyword>
<feature type="chain" id="PRO_5012285927" evidence="5">
    <location>
        <begin position="30"/>
        <end position="441"/>
    </location>
</feature>
<dbReference type="SUPFAM" id="SSF48452">
    <property type="entry name" value="TPR-like"/>
    <property type="match status" value="1"/>
</dbReference>
<evidence type="ECO:0000313" key="6">
    <source>
        <dbReference type="EMBL" id="SNR81889.1"/>
    </source>
</evidence>
<keyword evidence="4" id="KW-1133">Transmembrane helix</keyword>
<dbReference type="AlphaFoldDB" id="A0A238ZFG5"/>
<dbReference type="PROSITE" id="PS50005">
    <property type="entry name" value="TPR"/>
    <property type="match status" value="1"/>
</dbReference>
<evidence type="ECO:0000256" key="1">
    <source>
        <dbReference type="ARBA" id="ARBA00022737"/>
    </source>
</evidence>
<reference evidence="7" key="1">
    <citation type="submission" date="2017-06" db="EMBL/GenBank/DDBJ databases">
        <authorList>
            <person name="Varghese N."/>
            <person name="Submissions S."/>
        </authorList>
    </citation>
    <scope>NUCLEOTIDE SEQUENCE [LARGE SCALE GENOMIC DNA]</scope>
    <source>
        <strain evidence="7">DSM 15668</strain>
    </source>
</reference>
<dbReference type="Proteomes" id="UP000198405">
    <property type="component" value="Unassembled WGS sequence"/>
</dbReference>
<dbReference type="InterPro" id="IPR011990">
    <property type="entry name" value="TPR-like_helical_dom_sf"/>
</dbReference>
<gene>
    <name evidence="6" type="ORF">SAMN06265340_10835</name>
</gene>
<sequence length="441" mass="50469">MRKLTISRTLIKIIFGFLLIFSVSLPAIAQPSNVENKTENPPTIESIIGKLETKLKENAPFSEIENLTKETFSLKRKSSIFYIPEINFLLNRQVEKIPESQTATFRKRILQMDTIISGLTTILTIFGAFSLIYFADKVFSSEIKRNTAILIGACLIFTGLLFQGYLFYAVFGILAGIGFISRNKIPFSILMLIILSLHLVSQTVNKAFFEAANLPKNQLIDKLKRDNYSPYFLISNSSLSKIEKEIATMANKQALLYEINIDTWKKLLENRLSPEEKAIILNNIGCILYKHGNLKEAIKYFEEARKVYPTPKTYYNLFLTYSSLFEPDKADFYSKKLKNYSYFFQKEIPLVANIGDVYKIILKVNIPFTSIVIIIATFLISSITAGKFIKKLSFISINPFYNNYLPGYSLYYNNNYGGIILFIISIFILELLVRSLCLMNL</sequence>
<proteinExistence type="predicted"/>
<feature type="transmembrane region" description="Helical" evidence="4">
    <location>
        <begin position="115"/>
        <end position="135"/>
    </location>
</feature>
<accession>A0A238ZFG5</accession>
<dbReference type="InterPro" id="IPR019734">
    <property type="entry name" value="TPR_rpt"/>
</dbReference>
<dbReference type="RefSeq" id="WP_089323254.1">
    <property type="nucleotide sequence ID" value="NZ_FZOB01000008.1"/>
</dbReference>
<evidence type="ECO:0000313" key="7">
    <source>
        <dbReference type="Proteomes" id="UP000198405"/>
    </source>
</evidence>
<keyword evidence="4" id="KW-0812">Transmembrane</keyword>
<evidence type="ECO:0000256" key="3">
    <source>
        <dbReference type="PROSITE-ProRule" id="PRU00339"/>
    </source>
</evidence>
<keyword evidence="5" id="KW-0732">Signal</keyword>
<dbReference type="InterPro" id="IPR013105">
    <property type="entry name" value="TPR_2"/>
</dbReference>
<feature type="transmembrane region" description="Helical" evidence="4">
    <location>
        <begin position="416"/>
        <end position="433"/>
    </location>
</feature>
<evidence type="ECO:0000256" key="5">
    <source>
        <dbReference type="SAM" id="SignalP"/>
    </source>
</evidence>
<feature type="transmembrane region" description="Helical" evidence="4">
    <location>
        <begin position="368"/>
        <end position="389"/>
    </location>
</feature>
<evidence type="ECO:0000256" key="4">
    <source>
        <dbReference type="SAM" id="Phobius"/>
    </source>
</evidence>
<feature type="transmembrane region" description="Helical" evidence="4">
    <location>
        <begin position="185"/>
        <end position="201"/>
    </location>
</feature>
<keyword evidence="7" id="KW-1185">Reference proteome</keyword>
<evidence type="ECO:0000256" key="2">
    <source>
        <dbReference type="ARBA" id="ARBA00022803"/>
    </source>
</evidence>
<keyword evidence="1" id="KW-0677">Repeat</keyword>
<dbReference type="SMART" id="SM00028">
    <property type="entry name" value="TPR"/>
    <property type="match status" value="1"/>
</dbReference>
<dbReference type="OrthoDB" id="11926at2"/>
<dbReference type="Pfam" id="PF07719">
    <property type="entry name" value="TPR_2"/>
    <property type="match status" value="1"/>
</dbReference>
<keyword evidence="4" id="KW-0472">Membrane</keyword>
<feature type="transmembrane region" description="Helical" evidence="4">
    <location>
        <begin position="147"/>
        <end position="179"/>
    </location>
</feature>
<organism evidence="6 7">
    <name type="scientific">Desulfurobacterium atlanticum</name>
    <dbReference type="NCBI Taxonomy" id="240169"/>
    <lineage>
        <taxon>Bacteria</taxon>
        <taxon>Pseudomonadati</taxon>
        <taxon>Aquificota</taxon>
        <taxon>Aquificia</taxon>
        <taxon>Desulfurobacteriales</taxon>
        <taxon>Desulfurobacteriaceae</taxon>
        <taxon>Desulfurobacterium</taxon>
    </lineage>
</organism>
<protein>
    <submittedName>
        <fullName evidence="6">Tetratricopeptide repeat-containing protein</fullName>
    </submittedName>
</protein>
<feature type="signal peptide" evidence="5">
    <location>
        <begin position="1"/>
        <end position="29"/>
    </location>
</feature>
<name>A0A238ZFG5_9BACT</name>
<feature type="repeat" description="TPR" evidence="3">
    <location>
        <begin position="278"/>
        <end position="311"/>
    </location>
</feature>